<evidence type="ECO:0000259" key="13">
    <source>
        <dbReference type="PROSITE" id="PS51379"/>
    </source>
</evidence>
<reference evidence="14 15" key="1">
    <citation type="submission" date="2011-01" db="EMBL/GenBank/DDBJ databases">
        <title>Whole genome sequence of Caldisericum exile AZM16c01.</title>
        <authorList>
            <person name="Narita-Yamada S."/>
            <person name="Kawakoshi A."/>
            <person name="Nakamura S."/>
            <person name="Sasagawa M."/>
            <person name="Fukada J."/>
            <person name="Sekine M."/>
            <person name="Kato Y."/>
            <person name="Fukai R."/>
            <person name="Sasaki K."/>
            <person name="Hanamaki A."/>
            <person name="Narita H."/>
            <person name="Konno Y."/>
            <person name="Mori K."/>
            <person name="Yamazaki S."/>
            <person name="Suzuki K."/>
            <person name="Fujita N."/>
        </authorList>
    </citation>
    <scope>NUCLEOTIDE SEQUENCE [LARGE SCALE GENOMIC DNA]</scope>
    <source>
        <strain evidence="15">DSM 21853 / NBRC 104410 / AZM16c01</strain>
    </source>
</reference>
<evidence type="ECO:0000313" key="14">
    <source>
        <dbReference type="EMBL" id="BAL80349.1"/>
    </source>
</evidence>
<proteinExistence type="inferred from homology"/>
<comment type="function">
    <text evidence="10">Involved in pyrimidine base degradation. Catalyzes physiologically the reduction of uracil to 5,6-dihydrouracil (DHU) by using NADH as a specific cosubstrate. It also catalyzes the reverse reaction and the reduction of thymine to 5,6-dihydrothymine (DHT).</text>
</comment>
<dbReference type="RefSeq" id="WP_014452756.1">
    <property type="nucleotide sequence ID" value="NC_017096.1"/>
</dbReference>
<dbReference type="PROSITE" id="PS51379">
    <property type="entry name" value="4FE4S_FER_2"/>
    <property type="match status" value="2"/>
</dbReference>
<sequence length="411" mass="45275">MFKKVDISIDFLGIHLDSPFILSAAPPTDELEMAERGLEEGWAGVILKTTSVEGNPVDLKNPMMSSFGPMSRKVVGLGNIDLISHHHIDVVEERVKYLKKKFPNKMIAASIMGASKEDWQTLVWRLKKAQVDLIECSFSCPQGSMGEEPGKMLAQSIEATEKVTRWVKEAADTTPVLIKITPQVTDIVEVAKAVKRGGADGITASNTIPSLTGVDIYTFEPYPTLFGEGAYSGLSGPAIKPITLRTIAEIARNVDIVISGNGGAFNWRDAVEFMAVGASNVQFCTLPMHYGFRTIRDLRSGLEHYLKEMGFASPMEIIGRALKNIKNQEDLVKPETRSEINYDKCIGCGLCYAACNDGGHMAISWDSELRKPTVNEDKCTGCAMCMQVCPVDAIRMKEKLDSKVHYFAERR</sequence>
<dbReference type="PROSITE" id="PS00198">
    <property type="entry name" value="4FE4S_FER_1"/>
    <property type="match status" value="1"/>
</dbReference>
<gene>
    <name evidence="14" type="ordered locus">CSE_02230</name>
</gene>
<organism evidence="14 15">
    <name type="scientific">Caldisericum exile (strain DSM 21853 / NBRC 104410 / AZM16c01)</name>
    <dbReference type="NCBI Taxonomy" id="511051"/>
    <lineage>
        <taxon>Bacteria</taxon>
        <taxon>Pseudomonadati</taxon>
        <taxon>Caldisericota/Cryosericota group</taxon>
        <taxon>Caldisericota</taxon>
        <taxon>Caldisericia</taxon>
        <taxon>Caldisericales</taxon>
        <taxon>Caldisericaceae</taxon>
        <taxon>Caldisericum</taxon>
    </lineage>
</organism>
<accession>A0A7U6GDF8</accession>
<evidence type="ECO:0000256" key="3">
    <source>
        <dbReference type="ARBA" id="ARBA00023002"/>
    </source>
</evidence>
<dbReference type="PANTHER" id="PTHR43073:SF2">
    <property type="entry name" value="DIHYDROPYRIMIDINE DEHYDROGENASE [NADP(+)]"/>
    <property type="match status" value="1"/>
</dbReference>
<dbReference type="InterPro" id="IPR017896">
    <property type="entry name" value="4Fe4S_Fe-S-bd"/>
</dbReference>
<comment type="catalytic activity">
    <reaction evidence="9">
        <text>5,6-dihydrouracil + NAD(+) = uracil + NADH + H(+)</text>
        <dbReference type="Rhea" id="RHEA:20189"/>
        <dbReference type="ChEBI" id="CHEBI:15378"/>
        <dbReference type="ChEBI" id="CHEBI:15901"/>
        <dbReference type="ChEBI" id="CHEBI:17568"/>
        <dbReference type="ChEBI" id="CHEBI:57540"/>
        <dbReference type="ChEBI" id="CHEBI:57945"/>
        <dbReference type="EC" id="1.3.1.1"/>
    </reaction>
</comment>
<keyword evidence="5" id="KW-0411">Iron-sulfur</keyword>
<dbReference type="EMBL" id="AP012051">
    <property type="protein sequence ID" value="BAL80349.1"/>
    <property type="molecule type" value="Genomic_DNA"/>
</dbReference>
<dbReference type="GO" id="GO:0046872">
    <property type="term" value="F:metal ion binding"/>
    <property type="evidence" value="ECO:0007669"/>
    <property type="project" value="UniProtKB-KW"/>
</dbReference>
<keyword evidence="15" id="KW-1185">Reference proteome</keyword>
<evidence type="ECO:0000256" key="5">
    <source>
        <dbReference type="ARBA" id="ARBA00023014"/>
    </source>
</evidence>
<dbReference type="GO" id="GO:0005737">
    <property type="term" value="C:cytoplasm"/>
    <property type="evidence" value="ECO:0007669"/>
    <property type="project" value="InterPro"/>
</dbReference>
<dbReference type="FunFam" id="3.20.20.70:FF:000027">
    <property type="entry name" value="Dihydropyrimidine dehydrogenase [NADP(+)]"/>
    <property type="match status" value="1"/>
</dbReference>
<dbReference type="GO" id="GO:0051536">
    <property type="term" value="F:iron-sulfur cluster binding"/>
    <property type="evidence" value="ECO:0007669"/>
    <property type="project" value="UniProtKB-KW"/>
</dbReference>
<dbReference type="GO" id="GO:0004159">
    <property type="term" value="F:dihydropyrimidine dehydrogenase (NAD+) activity"/>
    <property type="evidence" value="ECO:0007669"/>
    <property type="project" value="UniProtKB-EC"/>
</dbReference>
<feature type="domain" description="4Fe-4S ferredoxin-type" evidence="13">
    <location>
        <begin position="336"/>
        <end position="366"/>
    </location>
</feature>
<dbReference type="OrthoDB" id="9794954at2"/>
<feature type="domain" description="4Fe-4S ferredoxin-type" evidence="13">
    <location>
        <begin position="370"/>
        <end position="399"/>
    </location>
</feature>
<evidence type="ECO:0000256" key="12">
    <source>
        <dbReference type="ARBA" id="ARBA00049728"/>
    </source>
</evidence>
<evidence type="ECO:0000256" key="2">
    <source>
        <dbReference type="ARBA" id="ARBA00022723"/>
    </source>
</evidence>
<evidence type="ECO:0000256" key="10">
    <source>
        <dbReference type="ARBA" id="ARBA00049578"/>
    </source>
</evidence>
<evidence type="ECO:0000256" key="4">
    <source>
        <dbReference type="ARBA" id="ARBA00023004"/>
    </source>
</evidence>
<keyword evidence="3" id="KW-0560">Oxidoreductase</keyword>
<evidence type="ECO:0000256" key="6">
    <source>
        <dbReference type="ARBA" id="ARBA00030119"/>
    </source>
</evidence>
<dbReference type="Gene3D" id="3.20.20.70">
    <property type="entry name" value="Aldolase class I"/>
    <property type="match status" value="1"/>
</dbReference>
<name>A0A7U6GDF8_CALEA</name>
<evidence type="ECO:0000256" key="1">
    <source>
        <dbReference type="ARBA" id="ARBA00010804"/>
    </source>
</evidence>
<dbReference type="InterPro" id="IPR005720">
    <property type="entry name" value="Dihydroorotate_DH_cat"/>
</dbReference>
<protein>
    <recommendedName>
        <fullName evidence="12">dihydrouracil dehydrogenase (NAD(+))</fullName>
        <ecNumber evidence="12">1.3.1.1</ecNumber>
    </recommendedName>
    <alternativeName>
        <fullName evidence="7">Dihydrothymine dehydrogenase</fullName>
    </alternativeName>
    <alternativeName>
        <fullName evidence="6">Dihydrouracil dehydrogenase</fullName>
    </alternativeName>
</protein>
<dbReference type="GO" id="GO:0050661">
    <property type="term" value="F:NADP binding"/>
    <property type="evidence" value="ECO:0007669"/>
    <property type="project" value="TreeGrafter"/>
</dbReference>
<dbReference type="EC" id="1.3.1.1" evidence="12"/>
<comment type="catalytic activity">
    <reaction evidence="8">
        <text>5,6-dihydrothymine + NAD(+) = thymine + NADH + H(+)</text>
        <dbReference type="Rhea" id="RHEA:28791"/>
        <dbReference type="ChEBI" id="CHEBI:15378"/>
        <dbReference type="ChEBI" id="CHEBI:17821"/>
        <dbReference type="ChEBI" id="CHEBI:27468"/>
        <dbReference type="ChEBI" id="CHEBI:57540"/>
        <dbReference type="ChEBI" id="CHEBI:57945"/>
        <dbReference type="EC" id="1.3.1.1"/>
    </reaction>
</comment>
<evidence type="ECO:0000256" key="8">
    <source>
        <dbReference type="ARBA" id="ARBA00047685"/>
    </source>
</evidence>
<dbReference type="PANTHER" id="PTHR43073">
    <property type="entry name" value="DIHYDROPYRIMIDINE DEHYDROGENASE [NADP(+)]"/>
    <property type="match status" value="1"/>
</dbReference>
<evidence type="ECO:0000256" key="11">
    <source>
        <dbReference type="ARBA" id="ARBA00049714"/>
    </source>
</evidence>
<evidence type="ECO:0000256" key="9">
    <source>
        <dbReference type="ARBA" id="ARBA00048792"/>
    </source>
</evidence>
<dbReference type="AlphaFoldDB" id="A0A7U6GDF8"/>
<comment type="similarity">
    <text evidence="1">Belongs to the dihydropyrimidine dehydrogenase family.</text>
</comment>
<dbReference type="SUPFAM" id="SSF54862">
    <property type="entry name" value="4Fe-4S ferredoxins"/>
    <property type="match status" value="1"/>
</dbReference>
<evidence type="ECO:0000256" key="7">
    <source>
        <dbReference type="ARBA" id="ARBA00032722"/>
    </source>
</evidence>
<comment type="subunit">
    <text evidence="11">Heterotetramer of 2 PreA and 2 PreT subunits.</text>
</comment>
<dbReference type="Proteomes" id="UP000004793">
    <property type="component" value="Chromosome"/>
</dbReference>
<dbReference type="GO" id="GO:0006212">
    <property type="term" value="P:uracil catabolic process"/>
    <property type="evidence" value="ECO:0007669"/>
    <property type="project" value="TreeGrafter"/>
</dbReference>
<keyword evidence="4" id="KW-0408">Iron</keyword>
<dbReference type="GO" id="GO:0006210">
    <property type="term" value="P:thymine catabolic process"/>
    <property type="evidence" value="ECO:0007669"/>
    <property type="project" value="TreeGrafter"/>
</dbReference>
<dbReference type="SUPFAM" id="SSF51395">
    <property type="entry name" value="FMN-linked oxidoreductases"/>
    <property type="match status" value="1"/>
</dbReference>
<evidence type="ECO:0000313" key="15">
    <source>
        <dbReference type="Proteomes" id="UP000004793"/>
    </source>
</evidence>
<dbReference type="Pfam" id="PF01180">
    <property type="entry name" value="DHO_dh"/>
    <property type="match status" value="1"/>
</dbReference>
<dbReference type="NCBIfam" id="NF006183">
    <property type="entry name" value="PRK08318.1"/>
    <property type="match status" value="1"/>
</dbReference>
<dbReference type="Pfam" id="PF14697">
    <property type="entry name" value="Fer4_21"/>
    <property type="match status" value="1"/>
</dbReference>
<dbReference type="InterPro" id="IPR017900">
    <property type="entry name" value="4Fe4S_Fe_S_CS"/>
</dbReference>
<dbReference type="InterPro" id="IPR013785">
    <property type="entry name" value="Aldolase_TIM"/>
</dbReference>
<dbReference type="Gene3D" id="3.30.70.20">
    <property type="match status" value="1"/>
</dbReference>
<dbReference type="KEGG" id="cex:CSE_02230"/>
<keyword evidence="2" id="KW-0479">Metal-binding</keyword>
<dbReference type="GO" id="GO:0002058">
    <property type="term" value="F:uracil binding"/>
    <property type="evidence" value="ECO:0007669"/>
    <property type="project" value="TreeGrafter"/>
</dbReference>